<reference evidence="8 9" key="1">
    <citation type="submission" date="2021-01" db="EMBL/GenBank/DDBJ databases">
        <title>Isolation and description of Catonella massiliensis sp. nov., a novel Catonella species, isolated from a stable periodontitis subject.</title>
        <authorList>
            <person name="Antezack A."/>
            <person name="Boxberger M."/>
            <person name="La Scola B."/>
            <person name="Monnet-Corti V."/>
        </authorList>
    </citation>
    <scope>NUCLEOTIDE SEQUENCE [LARGE SCALE GENOMIC DNA]</scope>
    <source>
        <strain evidence="8 9">Marseille-Q4567</strain>
    </source>
</reference>
<keyword evidence="6" id="KW-0472">Membrane</keyword>
<keyword evidence="6" id="KW-0812">Transmembrane</keyword>
<evidence type="ECO:0000256" key="3">
    <source>
        <dbReference type="ARBA" id="ARBA00022729"/>
    </source>
</evidence>
<dbReference type="Pfam" id="PF17802">
    <property type="entry name" value="SpaA"/>
    <property type="match status" value="1"/>
</dbReference>
<dbReference type="Proteomes" id="UP000604730">
    <property type="component" value="Unassembled WGS sequence"/>
</dbReference>
<keyword evidence="4" id="KW-0572">Peptidoglycan-anchor</keyword>
<dbReference type="RefSeq" id="WP_208428658.1">
    <property type="nucleotide sequence ID" value="NZ_JAEPRJ010000001.1"/>
</dbReference>
<organism evidence="8 9">
    <name type="scientific">Catonella massiliensis</name>
    <dbReference type="NCBI Taxonomy" id="2799636"/>
    <lineage>
        <taxon>Bacteria</taxon>
        <taxon>Bacillati</taxon>
        <taxon>Bacillota</taxon>
        <taxon>Clostridia</taxon>
        <taxon>Lachnospirales</taxon>
        <taxon>Lachnospiraceae</taxon>
        <taxon>Catonella</taxon>
    </lineage>
</organism>
<feature type="domain" description="Gram-positive cocci surface proteins LPxTG" evidence="7">
    <location>
        <begin position="1323"/>
        <end position="1356"/>
    </location>
</feature>
<keyword evidence="3" id="KW-0732">Signal</keyword>
<feature type="region of interest" description="Disordered" evidence="5">
    <location>
        <begin position="1240"/>
        <end position="1323"/>
    </location>
</feature>
<dbReference type="InterPro" id="IPR013783">
    <property type="entry name" value="Ig-like_fold"/>
</dbReference>
<feature type="transmembrane region" description="Helical" evidence="6">
    <location>
        <begin position="1332"/>
        <end position="1350"/>
    </location>
</feature>
<keyword evidence="1" id="KW-0134">Cell wall</keyword>
<dbReference type="NCBIfam" id="TIGR01167">
    <property type="entry name" value="LPXTG_anchor"/>
    <property type="match status" value="1"/>
</dbReference>
<evidence type="ECO:0000256" key="2">
    <source>
        <dbReference type="ARBA" id="ARBA00022525"/>
    </source>
</evidence>
<comment type="caution">
    <text evidence="8">The sequence shown here is derived from an EMBL/GenBank/DDBJ whole genome shotgun (WGS) entry which is preliminary data.</text>
</comment>
<dbReference type="SUPFAM" id="SSF49401">
    <property type="entry name" value="Bacterial adhesins"/>
    <property type="match status" value="1"/>
</dbReference>
<dbReference type="Gene3D" id="2.60.40.740">
    <property type="match status" value="1"/>
</dbReference>
<feature type="compositionally biased region" description="Low complexity" evidence="5">
    <location>
        <begin position="1260"/>
        <end position="1278"/>
    </location>
</feature>
<dbReference type="Pfam" id="PF00746">
    <property type="entry name" value="Gram_pos_anchor"/>
    <property type="match status" value="1"/>
</dbReference>
<name>A0ABS1IZ37_9FIRM</name>
<evidence type="ECO:0000256" key="1">
    <source>
        <dbReference type="ARBA" id="ARBA00022512"/>
    </source>
</evidence>
<evidence type="ECO:0000259" key="7">
    <source>
        <dbReference type="PROSITE" id="PS50847"/>
    </source>
</evidence>
<evidence type="ECO:0000256" key="5">
    <source>
        <dbReference type="SAM" id="MobiDB-lite"/>
    </source>
</evidence>
<dbReference type="InterPro" id="IPR041033">
    <property type="entry name" value="SpaA_PFL_dom_1"/>
</dbReference>
<evidence type="ECO:0000256" key="6">
    <source>
        <dbReference type="SAM" id="Phobius"/>
    </source>
</evidence>
<keyword evidence="9" id="KW-1185">Reference proteome</keyword>
<dbReference type="InterPro" id="IPR019931">
    <property type="entry name" value="LPXTG_anchor"/>
</dbReference>
<gene>
    <name evidence="8" type="ORF">JJN12_05040</name>
</gene>
<dbReference type="Gene3D" id="2.60.40.10">
    <property type="entry name" value="Immunoglobulins"/>
    <property type="match status" value="1"/>
</dbReference>
<evidence type="ECO:0000313" key="8">
    <source>
        <dbReference type="EMBL" id="MBK5897153.1"/>
    </source>
</evidence>
<evidence type="ECO:0000256" key="4">
    <source>
        <dbReference type="ARBA" id="ARBA00023088"/>
    </source>
</evidence>
<proteinExistence type="predicted"/>
<sequence length="1356" mass="150062">MWKKHGSALLGLILTVALFITGIRLPDYVLAAENDKTSIVKDAKLTISQKEGYNGYKPVTGDISTDKDIQVDISFTAVFNKTLNEGNYIKKGDYVQFDLGEKLKFTGDNASANEVVIPINDKSLNVKICDAIFTKDALGNIKVKFDFSNSDDKVFDKESADIGASIKVDVDLSKFDFENTTEKVIKIFGKEYKVGVIDSDVELTKSGVIDVKNSKIDWTITAKRFVKGVEPRQPLSIEGYTFLEDPTSQGEWGNNYIPGTFTINDKSRDETSGLKVGKVYGTDYTDAMSYTIKADDLDTADTSKAVVKFSTDVNFGGEFSGGDRYYYNAVELVKFNTSQRWRVSTGVSARRMGNKTGTYDANTKTITWAIDFNYPKYELGDVTISDELTKDNQGRIPQKFKKAYIQAYDYDKYDFSSVKTEITPVVSGDNHTFTIPNVTGRFKLIIETEIEPDNYRIDFSNDAYVWWNNNVKNKTKLHADIYTVPGGDIKFGEINKTAKSQASPDGELGYVGGKGDYIGYEPEWTVTANKGAVSTPGDYYMYDAFIFDNNVSVDRETINTANGFSIRKVGDNSVTALANGVGFDKVFSNKSKNAIYKRHQKLVNPESPVTDATSGVTNSVYEVLKGGVVVGHILELKLVQGVDNYAKFKSRVMDKDLVVLDRDDGVYQVQNYLALTKGAHVVLDKLVGYHYQPKLLDKHVLSKTVAKQFLTDYNAEATNSNVYDAVNNRAIDNRDTAYDRDTRSVVFRISVNAKDIKDVNGDLGKFILNDKLCYKLKLAPIKDNKYFLIYKGEPTLKYNNTNEADQRYGSIPTFSNDITGKIGSLVNAVGNPLSDQEIADKGIEATIGKDGYNDDLITFSFDKIDSPYVIFVKAVMKNDLPLNEKGEVWNNATIMLEGGNTAITKNAYAKYDERFLWKNHDADKVFIDDHGYINWNVYYKPYRVYAANDTATVRLEDELNRYLVLRKEKGTDKLIFADDNYKVWKGEYDDAGNFVNAVEITTGLDEIFKYDLAKKKLVMHIPDRNAGYRFSYITDFAKDVAKDVSLENSVALIEKDKQVGSEVRVSHKVEANAWGSLKDMNYGAFQLVKTDTEGTELAGAEFNLKKLASAQSPAGDVGTVISATNSAVKFENLTVGEYELTETKPPVGYESNGVVYKIKVVELENGGLKVLLDGNYEGKAKMNQGVLSIINKKTPDVPNPVNPPTPVNPTPVVPPTPVNPTPVVPPTPDNPIPLVPVTPTPENPTPVIPITPTPTPTTPITPTTPSTITPTPNSPKTPDGVVVDEDKTPQGKVVKTNKPKGKNNQIVDDDDTPLGGNKAKKNLPKTGGTSTVWYYVAGIGLVLVGGLVLIRRKKEK</sequence>
<dbReference type="EMBL" id="JAEPRJ010000001">
    <property type="protein sequence ID" value="MBK5897153.1"/>
    <property type="molecule type" value="Genomic_DNA"/>
</dbReference>
<dbReference type="PROSITE" id="PS50847">
    <property type="entry name" value="GRAM_POS_ANCHORING"/>
    <property type="match status" value="1"/>
</dbReference>
<dbReference type="InterPro" id="IPR008966">
    <property type="entry name" value="Adhesion_dom_sf"/>
</dbReference>
<evidence type="ECO:0000313" key="9">
    <source>
        <dbReference type="Proteomes" id="UP000604730"/>
    </source>
</evidence>
<protein>
    <submittedName>
        <fullName evidence="8">LPXTG cell wall anchor domain-containing protein</fullName>
    </submittedName>
</protein>
<keyword evidence="2" id="KW-0964">Secreted</keyword>
<keyword evidence="6" id="KW-1133">Transmembrane helix</keyword>
<feature type="compositionally biased region" description="Pro residues" evidence="5">
    <location>
        <begin position="1240"/>
        <end position="1259"/>
    </location>
</feature>
<accession>A0ABS1IZ37</accession>